<dbReference type="PANTHER" id="PTHR12558:SF13">
    <property type="entry name" value="CELL DIVISION CYCLE PROTEIN 27 HOMOLOG"/>
    <property type="match status" value="1"/>
</dbReference>
<dbReference type="SUPFAM" id="SSF48452">
    <property type="entry name" value="TPR-like"/>
    <property type="match status" value="1"/>
</dbReference>
<dbReference type="InterPro" id="IPR011990">
    <property type="entry name" value="TPR-like_helical_dom_sf"/>
</dbReference>
<dbReference type="Gene3D" id="1.25.40.10">
    <property type="entry name" value="Tetratricopeptide repeat domain"/>
    <property type="match status" value="2"/>
</dbReference>
<protein>
    <submittedName>
        <fullName evidence="3">Tetratricopeptide repeat protein</fullName>
    </submittedName>
</protein>
<feature type="repeat" description="TPR" evidence="1">
    <location>
        <begin position="149"/>
        <end position="182"/>
    </location>
</feature>
<evidence type="ECO:0000313" key="3">
    <source>
        <dbReference type="EMBL" id="QDU70229.1"/>
    </source>
</evidence>
<accession>A0A518BTE4</accession>
<dbReference type="RefSeq" id="WP_145444237.1">
    <property type="nucleotide sequence ID" value="NZ_CP036280.1"/>
</dbReference>
<reference evidence="3 4" key="1">
    <citation type="submission" date="2019-02" db="EMBL/GenBank/DDBJ databases">
        <title>Deep-cultivation of Planctomycetes and their phenomic and genomic characterization uncovers novel biology.</title>
        <authorList>
            <person name="Wiegand S."/>
            <person name="Jogler M."/>
            <person name="Boedeker C."/>
            <person name="Pinto D."/>
            <person name="Vollmers J."/>
            <person name="Rivas-Marin E."/>
            <person name="Kohn T."/>
            <person name="Peeters S.H."/>
            <person name="Heuer A."/>
            <person name="Rast P."/>
            <person name="Oberbeckmann S."/>
            <person name="Bunk B."/>
            <person name="Jeske O."/>
            <person name="Meyerdierks A."/>
            <person name="Storesund J.E."/>
            <person name="Kallscheuer N."/>
            <person name="Luecker S."/>
            <person name="Lage O.M."/>
            <person name="Pohl T."/>
            <person name="Merkel B.J."/>
            <person name="Hornburger P."/>
            <person name="Mueller R.-W."/>
            <person name="Bruemmer F."/>
            <person name="Labrenz M."/>
            <person name="Spormann A.M."/>
            <person name="Op den Camp H."/>
            <person name="Overmann J."/>
            <person name="Amann R."/>
            <person name="Jetten M.S.M."/>
            <person name="Mascher T."/>
            <person name="Medema M.H."/>
            <person name="Devos D.P."/>
            <person name="Kaster A.-K."/>
            <person name="Ovreas L."/>
            <person name="Rohde M."/>
            <person name="Galperin M.Y."/>
            <person name="Jogler C."/>
        </authorList>
    </citation>
    <scope>NUCLEOTIDE SEQUENCE [LARGE SCALE GENOMIC DNA]</scope>
    <source>
        <strain evidence="3 4">Pan265</strain>
    </source>
</reference>
<name>A0A518BTE4_9BACT</name>
<dbReference type="EMBL" id="CP036280">
    <property type="protein sequence ID" value="QDU70229.1"/>
    <property type="molecule type" value="Genomic_DNA"/>
</dbReference>
<evidence type="ECO:0000256" key="2">
    <source>
        <dbReference type="SAM" id="SignalP"/>
    </source>
</evidence>
<dbReference type="InterPro" id="IPR019734">
    <property type="entry name" value="TPR_rpt"/>
</dbReference>
<keyword evidence="2" id="KW-0732">Signal</keyword>
<keyword evidence="4" id="KW-1185">Reference proteome</keyword>
<dbReference type="Proteomes" id="UP000320386">
    <property type="component" value="Chromosome"/>
</dbReference>
<dbReference type="PROSITE" id="PS50005">
    <property type="entry name" value="TPR"/>
    <property type="match status" value="1"/>
</dbReference>
<feature type="chain" id="PRO_5021756867" evidence="2">
    <location>
        <begin position="25"/>
        <end position="339"/>
    </location>
</feature>
<feature type="signal peptide" evidence="2">
    <location>
        <begin position="1"/>
        <end position="24"/>
    </location>
</feature>
<proteinExistence type="predicted"/>
<gene>
    <name evidence="3" type="ORF">Pan265_00510</name>
</gene>
<dbReference type="Pfam" id="PF13432">
    <property type="entry name" value="TPR_16"/>
    <property type="match status" value="3"/>
</dbReference>
<keyword evidence="1" id="KW-0802">TPR repeat</keyword>
<dbReference type="SMART" id="SM00028">
    <property type="entry name" value="TPR"/>
    <property type="match status" value="4"/>
</dbReference>
<organism evidence="3 4">
    <name type="scientific">Mucisphaera calidilacus</name>
    <dbReference type="NCBI Taxonomy" id="2527982"/>
    <lineage>
        <taxon>Bacteria</taxon>
        <taxon>Pseudomonadati</taxon>
        <taxon>Planctomycetota</taxon>
        <taxon>Phycisphaerae</taxon>
        <taxon>Phycisphaerales</taxon>
        <taxon>Phycisphaeraceae</taxon>
        <taxon>Mucisphaera</taxon>
    </lineage>
</organism>
<dbReference type="PANTHER" id="PTHR12558">
    <property type="entry name" value="CELL DIVISION CYCLE 16,23,27"/>
    <property type="match status" value="1"/>
</dbReference>
<dbReference type="AlphaFoldDB" id="A0A518BTE4"/>
<dbReference type="KEGG" id="mcad:Pan265_00510"/>
<dbReference type="OrthoDB" id="250076at2"/>
<evidence type="ECO:0000313" key="4">
    <source>
        <dbReference type="Proteomes" id="UP000320386"/>
    </source>
</evidence>
<sequence length="339" mass="37403" precursor="true">MPHPATKTALLLALALLPAIPACDEAPSGQPAVEALSEEEAAIAISTQEQRLMEAISRKEPLPEPLLKDIHQLVERLPEHPFAQSLLARTYLAQGRGQDALAAARRSLDLAPEQTQLRLLAGTIALDVHHNAEALEYLEAVAQDLADDPKAQLLLGTARLRNDQPESADRAFTRAIRLDPTAHRGHGGRSAVALRNDDLPAALRHLRLAMERTDDLDEPDVWRAYTVRKARILRQLGRPADAITELQKLPINDQVQTDATTEYANALHALGRTADAATYFEQLTLVLPENPVIHAQAARWNHRANNPDKAAEYLRNALSINPQHPLVREVQQEIQTTPQ</sequence>
<evidence type="ECO:0000256" key="1">
    <source>
        <dbReference type="PROSITE-ProRule" id="PRU00339"/>
    </source>
</evidence>